<dbReference type="CDD" id="cd16664">
    <property type="entry name" value="RING-Ubox_PUB"/>
    <property type="match status" value="1"/>
</dbReference>
<reference evidence="12" key="1">
    <citation type="journal article" date="2019" name="Curr. Biol.">
        <title>Genome Sequence of Striga asiatica Provides Insight into the Evolution of Plant Parasitism.</title>
        <authorList>
            <person name="Yoshida S."/>
            <person name="Kim S."/>
            <person name="Wafula E.K."/>
            <person name="Tanskanen J."/>
            <person name="Kim Y.M."/>
            <person name="Honaas L."/>
            <person name="Yang Z."/>
            <person name="Spallek T."/>
            <person name="Conn C.E."/>
            <person name="Ichihashi Y."/>
            <person name="Cheong K."/>
            <person name="Cui S."/>
            <person name="Der J.P."/>
            <person name="Gundlach H."/>
            <person name="Jiao Y."/>
            <person name="Hori C."/>
            <person name="Ishida J.K."/>
            <person name="Kasahara H."/>
            <person name="Kiba T."/>
            <person name="Kim M.S."/>
            <person name="Koo N."/>
            <person name="Laohavisit A."/>
            <person name="Lee Y.H."/>
            <person name="Lumba S."/>
            <person name="McCourt P."/>
            <person name="Mortimer J.C."/>
            <person name="Mutuku J.M."/>
            <person name="Nomura T."/>
            <person name="Sasaki-Sekimoto Y."/>
            <person name="Seto Y."/>
            <person name="Wang Y."/>
            <person name="Wakatake T."/>
            <person name="Sakakibara H."/>
            <person name="Demura T."/>
            <person name="Yamaguchi S."/>
            <person name="Yoneyama K."/>
            <person name="Manabe R.I."/>
            <person name="Nelson D.C."/>
            <person name="Schulman A.H."/>
            <person name="Timko M.P."/>
            <person name="dePamphilis C.W."/>
            <person name="Choi D."/>
            <person name="Shirasu K."/>
        </authorList>
    </citation>
    <scope>NUCLEOTIDE SEQUENCE [LARGE SCALE GENOMIC DNA]</scope>
    <source>
        <strain evidence="12">cv. UVA1</strain>
    </source>
</reference>
<dbReference type="InterPro" id="IPR016024">
    <property type="entry name" value="ARM-type_fold"/>
</dbReference>
<dbReference type="SUPFAM" id="SSF48371">
    <property type="entry name" value="ARM repeat"/>
    <property type="match status" value="1"/>
</dbReference>
<evidence type="ECO:0000256" key="4">
    <source>
        <dbReference type="ARBA" id="ARBA00012483"/>
    </source>
</evidence>
<dbReference type="SUPFAM" id="SSF57850">
    <property type="entry name" value="RING/U-box"/>
    <property type="match status" value="1"/>
</dbReference>
<dbReference type="SMART" id="SM00504">
    <property type="entry name" value="Ubox"/>
    <property type="match status" value="1"/>
</dbReference>
<comment type="catalytic activity">
    <reaction evidence="1">
        <text>S-ubiquitinyl-[E2 ubiquitin-conjugating enzyme]-L-cysteine + [acceptor protein]-L-lysine = [E2 ubiquitin-conjugating enzyme]-L-cysteine + N(6)-ubiquitinyl-[acceptor protein]-L-lysine.</text>
        <dbReference type="EC" id="2.3.2.27"/>
    </reaction>
</comment>
<dbReference type="InterPro" id="IPR003613">
    <property type="entry name" value="Ubox_domain"/>
</dbReference>
<dbReference type="UniPathway" id="UPA00143"/>
<dbReference type="GO" id="GO:0007166">
    <property type="term" value="P:cell surface receptor signaling pathway"/>
    <property type="evidence" value="ECO:0007669"/>
    <property type="project" value="InterPro"/>
</dbReference>
<dbReference type="FunFam" id="1.25.10.10:FF:000082">
    <property type="entry name" value="RING-type E3 ubiquitin transferase"/>
    <property type="match status" value="1"/>
</dbReference>
<dbReference type="PROSITE" id="PS51698">
    <property type="entry name" value="U_BOX"/>
    <property type="match status" value="1"/>
</dbReference>
<keyword evidence="6" id="KW-0677">Repeat</keyword>
<evidence type="ECO:0000313" key="12">
    <source>
        <dbReference type="Proteomes" id="UP000325081"/>
    </source>
</evidence>
<dbReference type="GO" id="GO:0061630">
    <property type="term" value="F:ubiquitin protein ligase activity"/>
    <property type="evidence" value="ECO:0007669"/>
    <property type="project" value="UniProtKB-EC"/>
</dbReference>
<evidence type="ECO:0000256" key="8">
    <source>
        <dbReference type="PROSITE-ProRule" id="PRU00259"/>
    </source>
</evidence>
<protein>
    <recommendedName>
        <fullName evidence="4">RING-type E3 ubiquitin transferase</fullName>
        <ecNumber evidence="4">2.3.2.27</ecNumber>
    </recommendedName>
</protein>
<comment type="pathway">
    <text evidence="3">Protein modification; protein ubiquitination.</text>
</comment>
<sequence>MTKKNSLNLEKKHTKKHQTGGFPSPPNQISTTYKGEEKKQINKQKRNYIKKIIIIKIKKKRRKKPFALQLFDKKTSRMVTNHELIELDDEIDQGLEASSNPSSPRASRTGANVVDEIIDIIESVKAIGEYRRTQRKECSILVRRLKLFLPVLEEIKDVDKPIVPESGTIYLKRLKKAFQSAKKLLKLCHGGSKIYLALESEAMMVRFHGVYENISQAVEGMPYEELGISDEEKEQVELLRMQLRRAKKRTDTQDIELTMDLMVALSTNNETNASIASVERLANKLSLHTPNELAHETLAIRKLVKERRGLGAESTQQIINLLNKFKKLAGVAENGILDDPDVPKSLTKCMSIAVPNEFLCPITLEIMTDPVIVATGQTYERDRIQQWLDSNHRTCPKTGQVLSHLSLTSNYALKNLILQWCEQNKFQLPKKKSPSASDESAHSTADVEKKISSLVKSLSSSKLDEQREAVKKIRLLSKESPDNRTIIANSGGIKRLVSLLSYPDSKIQEHAVTALLNLSIDECNKKLISDKEEAIPAIIEILQKGKVGAQENSAAALFSLSMLDENKVKIGTLNGIPPLVELLRTGTIRGKKDAMTALFNLCLNPGNKSRAVEAGIVEPLLKMLVDEKIEMVNETLSILLVLASSQEGRKELGRLSFIETLVSLIRDGTPKNRECATAVLLELGSRNRNLVLAALQYGVYENLVEVSKSGTERGQRKAGSLLRVMSQAEQIPTEASM</sequence>
<dbReference type="Gene3D" id="1.25.10.10">
    <property type="entry name" value="Leucine-rich Repeat Variant"/>
    <property type="match status" value="1"/>
</dbReference>
<evidence type="ECO:0000256" key="6">
    <source>
        <dbReference type="ARBA" id="ARBA00022737"/>
    </source>
</evidence>
<evidence type="ECO:0000256" key="5">
    <source>
        <dbReference type="ARBA" id="ARBA00022679"/>
    </source>
</evidence>
<evidence type="ECO:0000256" key="1">
    <source>
        <dbReference type="ARBA" id="ARBA00000900"/>
    </source>
</evidence>
<dbReference type="AlphaFoldDB" id="A0A5A7QF43"/>
<dbReference type="PANTHER" id="PTHR23315">
    <property type="entry name" value="U BOX DOMAIN-CONTAINING"/>
    <property type="match status" value="1"/>
</dbReference>
<evidence type="ECO:0000256" key="2">
    <source>
        <dbReference type="ARBA" id="ARBA00003861"/>
    </source>
</evidence>
<evidence type="ECO:0000259" key="10">
    <source>
        <dbReference type="PROSITE" id="PS51698"/>
    </source>
</evidence>
<dbReference type="GO" id="GO:0016567">
    <property type="term" value="P:protein ubiquitination"/>
    <property type="evidence" value="ECO:0007669"/>
    <property type="project" value="UniProtKB-UniPathway"/>
</dbReference>
<keyword evidence="7" id="KW-0833">Ubl conjugation pathway</keyword>
<evidence type="ECO:0000313" key="11">
    <source>
        <dbReference type="EMBL" id="GER43933.1"/>
    </source>
</evidence>
<dbReference type="SMART" id="SM00185">
    <property type="entry name" value="ARM"/>
    <property type="match status" value="4"/>
</dbReference>
<dbReference type="InterPro" id="IPR059179">
    <property type="entry name" value="MLKL-like_MCAfunc"/>
</dbReference>
<dbReference type="InterPro" id="IPR058678">
    <property type="entry name" value="ARM_PUB"/>
</dbReference>
<dbReference type="InterPro" id="IPR057623">
    <property type="entry name" value="PUB12-19-like_N"/>
</dbReference>
<dbReference type="EMBL" id="BKCP01006782">
    <property type="protein sequence ID" value="GER43933.1"/>
    <property type="molecule type" value="Genomic_DNA"/>
</dbReference>
<keyword evidence="12" id="KW-1185">Reference proteome</keyword>
<dbReference type="Pfam" id="PF25368">
    <property type="entry name" value="PUB10_N"/>
    <property type="match status" value="1"/>
</dbReference>
<dbReference type="FunFam" id="1.20.930.20:FF:000002">
    <property type="entry name" value="RING-type E3 ubiquitin transferase"/>
    <property type="match status" value="1"/>
</dbReference>
<dbReference type="PANTHER" id="PTHR23315:SF49">
    <property type="entry name" value="RING-TYPE E3 UBIQUITIN TRANSFERASE"/>
    <property type="match status" value="1"/>
</dbReference>
<dbReference type="PROSITE" id="PS50176">
    <property type="entry name" value="ARM_REPEAT"/>
    <property type="match status" value="1"/>
</dbReference>
<dbReference type="FunFam" id="3.30.40.10:FF:000442">
    <property type="entry name" value="RING-type E3 ubiquitin transferase"/>
    <property type="match status" value="1"/>
</dbReference>
<name>A0A5A7QF43_STRAF</name>
<dbReference type="Proteomes" id="UP000325081">
    <property type="component" value="Unassembled WGS sequence"/>
</dbReference>
<feature type="region of interest" description="Disordered" evidence="9">
    <location>
        <begin position="1"/>
        <end position="34"/>
    </location>
</feature>
<dbReference type="OrthoDB" id="7537227at2759"/>
<dbReference type="Pfam" id="PF04564">
    <property type="entry name" value="U-box"/>
    <property type="match status" value="1"/>
</dbReference>
<evidence type="ECO:0000256" key="7">
    <source>
        <dbReference type="ARBA" id="ARBA00022786"/>
    </source>
</evidence>
<dbReference type="InterPro" id="IPR036537">
    <property type="entry name" value="Adaptor_Cbl_N_dom_sf"/>
</dbReference>
<dbReference type="InterPro" id="IPR000225">
    <property type="entry name" value="Armadillo"/>
</dbReference>
<organism evidence="11 12">
    <name type="scientific">Striga asiatica</name>
    <name type="common">Asiatic witchweed</name>
    <name type="synonym">Buchnera asiatica</name>
    <dbReference type="NCBI Taxonomy" id="4170"/>
    <lineage>
        <taxon>Eukaryota</taxon>
        <taxon>Viridiplantae</taxon>
        <taxon>Streptophyta</taxon>
        <taxon>Embryophyta</taxon>
        <taxon>Tracheophyta</taxon>
        <taxon>Spermatophyta</taxon>
        <taxon>Magnoliopsida</taxon>
        <taxon>eudicotyledons</taxon>
        <taxon>Gunneridae</taxon>
        <taxon>Pentapetalae</taxon>
        <taxon>asterids</taxon>
        <taxon>lamiids</taxon>
        <taxon>Lamiales</taxon>
        <taxon>Orobanchaceae</taxon>
        <taxon>Buchnereae</taxon>
        <taxon>Striga</taxon>
    </lineage>
</organism>
<gene>
    <name evidence="11" type="ORF">STAS_20806</name>
</gene>
<dbReference type="InterPro" id="IPR011989">
    <property type="entry name" value="ARM-like"/>
</dbReference>
<comment type="caution">
    <text evidence="11">The sequence shown here is derived from an EMBL/GenBank/DDBJ whole genome shotgun (WGS) entry which is preliminary data.</text>
</comment>
<comment type="function">
    <text evidence="2">Functions as an E3 ubiquitin ligase.</text>
</comment>
<dbReference type="InterPro" id="IPR013083">
    <property type="entry name" value="Znf_RING/FYVE/PHD"/>
</dbReference>
<dbReference type="CDD" id="cd21037">
    <property type="entry name" value="MLKL_NTD"/>
    <property type="match status" value="1"/>
</dbReference>
<dbReference type="InterPro" id="IPR045210">
    <property type="entry name" value="RING-Ubox_PUB"/>
</dbReference>
<evidence type="ECO:0000256" key="3">
    <source>
        <dbReference type="ARBA" id="ARBA00004906"/>
    </source>
</evidence>
<keyword evidence="5" id="KW-0808">Transferase</keyword>
<dbReference type="EC" id="2.3.2.27" evidence="4"/>
<proteinExistence type="predicted"/>
<dbReference type="Gene3D" id="1.20.930.20">
    <property type="entry name" value="Adaptor protein Cbl, N-terminal domain"/>
    <property type="match status" value="1"/>
</dbReference>
<evidence type="ECO:0000256" key="9">
    <source>
        <dbReference type="SAM" id="MobiDB-lite"/>
    </source>
</evidence>
<dbReference type="Gene3D" id="3.30.40.10">
    <property type="entry name" value="Zinc/RING finger domain, C3HC4 (zinc finger)"/>
    <property type="match status" value="1"/>
</dbReference>
<accession>A0A5A7QF43</accession>
<feature type="repeat" description="ARM" evidence="8">
    <location>
        <begin position="491"/>
        <end position="528"/>
    </location>
</feature>
<dbReference type="Pfam" id="PF25598">
    <property type="entry name" value="ARM_PUB"/>
    <property type="match status" value="1"/>
</dbReference>
<feature type="domain" description="U-box" evidence="10">
    <location>
        <begin position="353"/>
        <end position="427"/>
    </location>
</feature>